<organism evidence="1">
    <name type="scientific">uncultured Caudovirales phage</name>
    <dbReference type="NCBI Taxonomy" id="2100421"/>
    <lineage>
        <taxon>Viruses</taxon>
        <taxon>Duplodnaviria</taxon>
        <taxon>Heunggongvirae</taxon>
        <taxon>Uroviricota</taxon>
        <taxon>Caudoviricetes</taxon>
        <taxon>Peduoviridae</taxon>
        <taxon>Maltschvirus</taxon>
        <taxon>Maltschvirus maltsch</taxon>
    </lineage>
</organism>
<dbReference type="EMBL" id="LR798285">
    <property type="protein sequence ID" value="CAB5220350.1"/>
    <property type="molecule type" value="Genomic_DNA"/>
</dbReference>
<accession>A0A6J7WRD8</accession>
<proteinExistence type="predicted"/>
<gene>
    <name evidence="1" type="ORF">UFOVP233_54</name>
</gene>
<protein>
    <submittedName>
        <fullName evidence="1">Uncharacterized protein</fullName>
    </submittedName>
</protein>
<evidence type="ECO:0000313" key="1">
    <source>
        <dbReference type="EMBL" id="CAB5220350.1"/>
    </source>
</evidence>
<name>A0A6J7WRD8_9CAUD</name>
<sequence length="463" mass="45823">MSDNVTIKDASGNSKTMRSIDTTGADLHVPVHRLDALALSGPTAQSVLNADLLTGTINGWYEVKDFASAVIQIIGGAGITAGAVIFEQTNDATNTTGIALEADELGVINANPNIAAITIAASTRRMFAMAITSRYIRARISTAFTGGTVQAVAQLMTQTLALATVNVQQATAASLATTVSGTVTANAGTGNFTIIQATAASLNAQVVGPGASGAAVSGNPVRIAGSDGTNTQNIKTDTSGNLVVVQPTAANLQATVTGTVVANAGTGSFTVAQATAANLNATVTGTVAVTQATAANLQATVSQATAANLNATVVGTVAVTQATAANLNATVVGTVAVTQATAANLNATVLQATPTTGFYNSAATTNATSVKTSAGTVYGVTVSNINAAARFLKLYNLAVAPTVGTSVPVLTIPIPAASVVNVPLGTIGARFTTGIAFAITAAAADADTTVVAANEIKVGINYL</sequence>
<reference evidence="1" key="1">
    <citation type="submission" date="2020-05" db="EMBL/GenBank/DDBJ databases">
        <authorList>
            <person name="Chiriac C."/>
            <person name="Salcher M."/>
            <person name="Ghai R."/>
            <person name="Kavagutti S V."/>
        </authorList>
    </citation>
    <scope>NUCLEOTIDE SEQUENCE</scope>
</reference>